<reference evidence="4" key="1">
    <citation type="submission" date="2021-04" db="EMBL/GenBank/DDBJ databases">
        <authorList>
            <person name="Zhang D.-C."/>
        </authorList>
    </citation>
    <scope>NUCLEOTIDE SEQUENCE</scope>
    <source>
        <strain evidence="4">CGMCC 1.15697</strain>
    </source>
</reference>
<evidence type="ECO:0000313" key="5">
    <source>
        <dbReference type="Proteomes" id="UP000672602"/>
    </source>
</evidence>
<dbReference type="Gene3D" id="3.40.50.2300">
    <property type="match status" value="1"/>
</dbReference>
<dbReference type="PROSITE" id="PS50110">
    <property type="entry name" value="RESPONSE_REGULATORY"/>
    <property type="match status" value="1"/>
</dbReference>
<dbReference type="RefSeq" id="WP_210680077.1">
    <property type="nucleotide sequence ID" value="NZ_JAGMWN010000001.1"/>
</dbReference>
<dbReference type="PANTHER" id="PTHR43228:SF1">
    <property type="entry name" value="TWO-COMPONENT RESPONSE REGULATOR ARR22"/>
    <property type="match status" value="1"/>
</dbReference>
<dbReference type="GO" id="GO:0000160">
    <property type="term" value="P:phosphorelay signal transduction system"/>
    <property type="evidence" value="ECO:0007669"/>
    <property type="project" value="InterPro"/>
</dbReference>
<sequence length="169" mass="18920">MAYDISGLSILLIDDDMLMKRLIKDVLFGFGVRNIHHAANGHEALHTLQASGWEIDIVIADLLMEPMDGLEFTRLVRRGDCGIDPFQPIIMLTGHSETDHVAAARDAGVTEFLAKPVTARAVYDRIVAIIERPRPFVRARGFIGPDRRRRKGAGYDGRERRAQADMIDL</sequence>
<evidence type="ECO:0000256" key="1">
    <source>
        <dbReference type="PROSITE-ProRule" id="PRU00169"/>
    </source>
</evidence>
<organism evidence="4 5">
    <name type="scientific">Marivibrio halodurans</name>
    <dbReference type="NCBI Taxonomy" id="2039722"/>
    <lineage>
        <taxon>Bacteria</taxon>
        <taxon>Pseudomonadati</taxon>
        <taxon>Pseudomonadota</taxon>
        <taxon>Alphaproteobacteria</taxon>
        <taxon>Rhodospirillales</taxon>
        <taxon>Rhodospirillaceae</taxon>
        <taxon>Marivibrio</taxon>
    </lineage>
</organism>
<name>A0A8J7RW59_9PROT</name>
<protein>
    <submittedName>
        <fullName evidence="4">Response regulator</fullName>
    </submittedName>
</protein>
<dbReference type="InterPro" id="IPR052048">
    <property type="entry name" value="ST_Response_Regulator"/>
</dbReference>
<dbReference type="SMART" id="SM00448">
    <property type="entry name" value="REC"/>
    <property type="match status" value="1"/>
</dbReference>
<feature type="domain" description="Response regulatory" evidence="3">
    <location>
        <begin position="9"/>
        <end position="130"/>
    </location>
</feature>
<feature type="modified residue" description="4-aspartylphosphate" evidence="1">
    <location>
        <position position="61"/>
    </location>
</feature>
<dbReference type="SUPFAM" id="SSF52172">
    <property type="entry name" value="CheY-like"/>
    <property type="match status" value="1"/>
</dbReference>
<evidence type="ECO:0000313" key="4">
    <source>
        <dbReference type="EMBL" id="MBP5855490.1"/>
    </source>
</evidence>
<feature type="region of interest" description="Disordered" evidence="2">
    <location>
        <begin position="149"/>
        <end position="169"/>
    </location>
</feature>
<evidence type="ECO:0000256" key="2">
    <source>
        <dbReference type="SAM" id="MobiDB-lite"/>
    </source>
</evidence>
<keyword evidence="1" id="KW-0597">Phosphoprotein</keyword>
<evidence type="ECO:0000259" key="3">
    <source>
        <dbReference type="PROSITE" id="PS50110"/>
    </source>
</evidence>
<dbReference type="InterPro" id="IPR011006">
    <property type="entry name" value="CheY-like_superfamily"/>
</dbReference>
<dbReference type="Pfam" id="PF00072">
    <property type="entry name" value="Response_reg"/>
    <property type="match status" value="1"/>
</dbReference>
<dbReference type="AlphaFoldDB" id="A0A8J7RW59"/>
<gene>
    <name evidence="4" type="ORF">KAJ83_00585</name>
</gene>
<comment type="caution">
    <text evidence="4">The sequence shown here is derived from an EMBL/GenBank/DDBJ whole genome shotgun (WGS) entry which is preliminary data.</text>
</comment>
<proteinExistence type="predicted"/>
<dbReference type="PANTHER" id="PTHR43228">
    <property type="entry name" value="TWO-COMPONENT RESPONSE REGULATOR"/>
    <property type="match status" value="1"/>
</dbReference>
<dbReference type="InterPro" id="IPR001789">
    <property type="entry name" value="Sig_transdc_resp-reg_receiver"/>
</dbReference>
<accession>A0A8J7RW59</accession>
<dbReference type="EMBL" id="JAGMWN010000001">
    <property type="protein sequence ID" value="MBP5855490.1"/>
    <property type="molecule type" value="Genomic_DNA"/>
</dbReference>
<keyword evidence="5" id="KW-1185">Reference proteome</keyword>
<dbReference type="Proteomes" id="UP000672602">
    <property type="component" value="Unassembled WGS sequence"/>
</dbReference>